<organism evidence="1 2">
    <name type="scientific">Sphingopyxis macrogoltabida</name>
    <name type="common">Sphingomonas macrogoltabidus</name>
    <dbReference type="NCBI Taxonomy" id="33050"/>
    <lineage>
        <taxon>Bacteria</taxon>
        <taxon>Pseudomonadati</taxon>
        <taxon>Pseudomonadota</taxon>
        <taxon>Alphaproteobacteria</taxon>
        <taxon>Sphingomonadales</taxon>
        <taxon>Sphingomonadaceae</taxon>
        <taxon>Sphingopyxis</taxon>
    </lineage>
</organism>
<dbReference type="AlphaFoldDB" id="A0A0N9V2Z7"/>
<evidence type="ECO:0000313" key="2">
    <source>
        <dbReference type="Proteomes" id="UP000058074"/>
    </source>
</evidence>
<dbReference type="Proteomes" id="UP000058074">
    <property type="component" value="Chromosome"/>
</dbReference>
<dbReference type="PATRIC" id="fig|33050.5.peg.3847"/>
<dbReference type="EMBL" id="CP012700">
    <property type="protein sequence ID" value="ALH82274.1"/>
    <property type="molecule type" value="Genomic_DNA"/>
</dbReference>
<protein>
    <recommendedName>
        <fullName evidence="3">VanZ-like domain-containing protein</fullName>
    </recommendedName>
</protein>
<proteinExistence type="predicted"/>
<accession>A0A0N9V2Z7</accession>
<gene>
    <name evidence="1" type="ORF">AN936_18535</name>
</gene>
<dbReference type="KEGG" id="smag:AN936_18535"/>
<evidence type="ECO:0008006" key="3">
    <source>
        <dbReference type="Google" id="ProtNLM"/>
    </source>
</evidence>
<dbReference type="RefSeq" id="WP_149037718.1">
    <property type="nucleotide sequence ID" value="NZ_CP012700.1"/>
</dbReference>
<reference evidence="1 2" key="1">
    <citation type="journal article" date="2015" name="Genome Announc.">
        <title>Complete Genome Sequence of Polypropylene Glycol- and Polyethylene Glycol-Degrading Sphingopyxis macrogoltabida Strain EY-1.</title>
        <authorList>
            <person name="Ohtsubo Y."/>
            <person name="Nagata Y."/>
            <person name="Numata M."/>
            <person name="Tsuchikane K."/>
            <person name="Hosoyama A."/>
            <person name="Yamazoe A."/>
            <person name="Tsuda M."/>
            <person name="Fujita N."/>
            <person name="Kawai F."/>
        </authorList>
    </citation>
    <scope>NUCLEOTIDE SEQUENCE [LARGE SCALE GENOMIC DNA]</scope>
    <source>
        <strain evidence="1 2">EY-1</strain>
    </source>
</reference>
<sequence>MKYIIDFYRPLSGEIASMTGASDSLAHVHGGMAILILARIITRRSLATWGPFLFVLTAAVMKEIADRIAHGAWRMPDSVFDIINTIFWQWILMMGLRWRRAHPDRAASQD</sequence>
<name>A0A0N9V2Z7_SPHMC</name>
<evidence type="ECO:0000313" key="1">
    <source>
        <dbReference type="EMBL" id="ALH82274.1"/>
    </source>
</evidence>
<dbReference type="OrthoDB" id="6660115at2"/>